<dbReference type="Proteomes" id="UP001208692">
    <property type="component" value="Unassembled WGS sequence"/>
</dbReference>
<dbReference type="Proteomes" id="UP001207736">
    <property type="component" value="Unassembled WGS sequence"/>
</dbReference>
<dbReference type="NCBIfam" id="NF033709">
    <property type="entry name" value="PorV_fam"/>
    <property type="match status" value="1"/>
</dbReference>
<comment type="caution">
    <text evidence="2">The sequence shown here is derived from an EMBL/GenBank/DDBJ whole genome shotgun (WGS) entry which is preliminary data.</text>
</comment>
<organism evidence="2 4">
    <name type="scientific">Capnocytophaga catalasegens</name>
    <dbReference type="NCBI Taxonomy" id="1004260"/>
    <lineage>
        <taxon>Bacteria</taxon>
        <taxon>Pseudomonadati</taxon>
        <taxon>Bacteroidota</taxon>
        <taxon>Flavobacteriia</taxon>
        <taxon>Flavobacteriales</taxon>
        <taxon>Flavobacteriaceae</taxon>
        <taxon>Capnocytophaga</taxon>
    </lineage>
</organism>
<evidence type="ECO:0000313" key="2">
    <source>
        <dbReference type="EMBL" id="GJM50409.1"/>
    </source>
</evidence>
<dbReference type="Pfam" id="PF19572">
    <property type="entry name" value="PorV"/>
    <property type="match status" value="1"/>
</dbReference>
<name>A0AAV5AV47_9FLAO</name>
<proteinExistence type="predicted"/>
<feature type="domain" description="Type IX secretion system protein PorV" evidence="1">
    <location>
        <begin position="4"/>
        <end position="173"/>
    </location>
</feature>
<dbReference type="EMBL" id="BQKA01000026">
    <property type="protein sequence ID" value="GJM50409.1"/>
    <property type="molecule type" value="Genomic_DNA"/>
</dbReference>
<reference evidence="2 5" key="1">
    <citation type="submission" date="2021-11" db="EMBL/GenBank/DDBJ databases">
        <title>Draft genome sequence of Capnocytophaga sp. strain KC07075 isolated from cat oral cavity.</title>
        <authorList>
            <person name="Suzuki M."/>
            <person name="Imaoka K."/>
            <person name="Kimura M."/>
            <person name="Morikawa S."/>
            <person name="Maeda K."/>
        </authorList>
    </citation>
    <scope>NUCLEOTIDE SEQUENCE</scope>
    <source>
        <strain evidence="2">KC07075</strain>
        <strain evidence="3 5">KC07079</strain>
    </source>
</reference>
<evidence type="ECO:0000313" key="4">
    <source>
        <dbReference type="Proteomes" id="UP001207736"/>
    </source>
</evidence>
<keyword evidence="5" id="KW-1185">Reference proteome</keyword>
<evidence type="ECO:0000313" key="3">
    <source>
        <dbReference type="EMBL" id="GJM51797.1"/>
    </source>
</evidence>
<evidence type="ECO:0000259" key="1">
    <source>
        <dbReference type="Pfam" id="PF19572"/>
    </source>
</evidence>
<sequence>MNDLANITFFRKNIQKESAWSGSLIYFNGGKVYYNTFTNEQVIWQNQEIPYEFYIDMAYGLKISNSFSMAVTSRYIHSNLSLRSHQERSIANIFAFGISGFFSSETKFYQNFDFQYRLGFGISNIGGKATYHLYGKEYFLPTQLKVGGSVDFVKNNHTFTYALEFTKLLVPLSPQYGYKDENANGQQNIEEETIILKGKNPNCLLYKA</sequence>
<dbReference type="InterPro" id="IPR045741">
    <property type="entry name" value="PorV"/>
</dbReference>
<dbReference type="EMBL" id="BQKB01000006">
    <property type="protein sequence ID" value="GJM51797.1"/>
    <property type="molecule type" value="Genomic_DNA"/>
</dbReference>
<protein>
    <recommendedName>
        <fullName evidence="1">Type IX secretion system protein PorV domain-containing protein</fullName>
    </recommendedName>
</protein>
<evidence type="ECO:0000313" key="5">
    <source>
        <dbReference type="Proteomes" id="UP001208692"/>
    </source>
</evidence>
<gene>
    <name evidence="2" type="ORF">RCZ15_13820</name>
    <name evidence="3" type="ORF">RCZ16_01150</name>
</gene>
<dbReference type="AlphaFoldDB" id="A0AAV5AV47"/>
<accession>A0AAV5AV47</accession>